<name>A0A482MLY0_9CAUD</name>
<reference evidence="1 2" key="1">
    <citation type="submission" date="2019-02" db="EMBL/GenBank/DDBJ databases">
        <title>Complete genome sequence of Burkholderia cenocepacia phage BcepSauron.</title>
        <authorList>
            <person name="Park K."/>
            <person name="Gonzalez C."/>
            <person name="Liu M."/>
            <person name="Gill J."/>
        </authorList>
    </citation>
    <scope>NUCLEOTIDE SEQUENCE [LARGE SCALE GENOMIC DNA]</scope>
</reference>
<proteinExistence type="predicted"/>
<evidence type="ECO:0000313" key="2">
    <source>
        <dbReference type="Proteomes" id="UP000301424"/>
    </source>
</evidence>
<evidence type="ECO:0000313" key="1">
    <source>
        <dbReference type="EMBL" id="QBQ74754.1"/>
    </source>
</evidence>
<organism evidence="1 2">
    <name type="scientific">Burkholderia phage BcepSauron</name>
    <dbReference type="NCBI Taxonomy" id="2530033"/>
    <lineage>
        <taxon>Viruses</taxon>
        <taxon>Duplodnaviria</taxon>
        <taxon>Heunggongvirae</taxon>
        <taxon>Uroviricota</taxon>
        <taxon>Caudoviricetes</taxon>
        <taxon>Sarumanvirus</taxon>
        <taxon>Sarumanvirus bcepsauron</taxon>
    </lineage>
</organism>
<protein>
    <submittedName>
        <fullName evidence="1">Uncharacterized protein</fullName>
    </submittedName>
</protein>
<dbReference type="Proteomes" id="UP000301424">
    <property type="component" value="Segment"/>
</dbReference>
<sequence length="120" mass="13199">MISATELRALYCDPVAATLGRVERALVQNLDKALDRNTGATPPRTNVFVDASLSDDELERVRAVIVANGFGFAVDLSYGNALLRRIIVSWSARARRRVPDQQTVTISETFVHDRSGARQA</sequence>
<keyword evidence="2" id="KW-1185">Reference proteome</keyword>
<accession>A0A482MLY0</accession>
<dbReference type="EMBL" id="MK552141">
    <property type="protein sequence ID" value="QBQ74754.1"/>
    <property type="molecule type" value="Genomic_DNA"/>
</dbReference>
<gene>
    <name evidence="1" type="ORF">BcepSauron_374</name>
</gene>